<organism evidence="1 2">
    <name type="scientific">Paenibacillus oryzisoli</name>
    <dbReference type="NCBI Taxonomy" id="1850517"/>
    <lineage>
        <taxon>Bacteria</taxon>
        <taxon>Bacillati</taxon>
        <taxon>Bacillota</taxon>
        <taxon>Bacilli</taxon>
        <taxon>Bacillales</taxon>
        <taxon>Paenibacillaceae</taxon>
        <taxon>Paenibacillus</taxon>
    </lineage>
</organism>
<accession>A0A198A8N6</accession>
<dbReference type="Proteomes" id="UP000078454">
    <property type="component" value="Unassembled WGS sequence"/>
</dbReference>
<gene>
    <name evidence="1" type="ORF">A8708_22125</name>
</gene>
<sequence>MNISQELKDQLKENRLDQYRARIFNLQMDLALYESANDKEMIDKTQKALETGMQAYAVVEAM</sequence>
<dbReference type="STRING" id="1850517.A8708_22125"/>
<dbReference type="AlphaFoldDB" id="A0A198A8N6"/>
<protein>
    <submittedName>
        <fullName evidence="1">Uncharacterized protein</fullName>
    </submittedName>
</protein>
<dbReference type="EMBL" id="LYPB01000072">
    <property type="protein sequence ID" value="OAS17465.1"/>
    <property type="molecule type" value="Genomic_DNA"/>
</dbReference>
<evidence type="ECO:0000313" key="2">
    <source>
        <dbReference type="Proteomes" id="UP000078454"/>
    </source>
</evidence>
<dbReference type="RefSeq" id="WP_068665974.1">
    <property type="nucleotide sequence ID" value="NZ_LYPB01000072.1"/>
</dbReference>
<reference evidence="1 2" key="1">
    <citation type="submission" date="2016-05" db="EMBL/GenBank/DDBJ databases">
        <title>Paenibacillus sp. 1ZS3-15 nov., isolated from the rhizosphere soil.</title>
        <authorList>
            <person name="Zhang X.X."/>
            <person name="Zhang J."/>
        </authorList>
    </citation>
    <scope>NUCLEOTIDE SEQUENCE [LARGE SCALE GENOMIC DNA]</scope>
    <source>
        <strain evidence="1 2">1ZS3-15</strain>
    </source>
</reference>
<name>A0A198A8N6_9BACL</name>
<comment type="caution">
    <text evidence="1">The sequence shown here is derived from an EMBL/GenBank/DDBJ whole genome shotgun (WGS) entry which is preliminary data.</text>
</comment>
<keyword evidence="2" id="KW-1185">Reference proteome</keyword>
<proteinExistence type="predicted"/>
<evidence type="ECO:0000313" key="1">
    <source>
        <dbReference type="EMBL" id="OAS17465.1"/>
    </source>
</evidence>